<keyword evidence="4" id="KW-1185">Reference proteome</keyword>
<dbReference type="PANTHER" id="PTHR48104">
    <property type="entry name" value="METACASPASE-4"/>
    <property type="match status" value="1"/>
</dbReference>
<dbReference type="eggNOG" id="KOG1546">
    <property type="taxonomic scope" value="Eukaryota"/>
</dbReference>
<dbReference type="GeneID" id="18255402"/>
<dbReference type="Gene3D" id="3.40.50.1460">
    <property type="match status" value="1"/>
</dbReference>
<dbReference type="InterPro" id="IPR011600">
    <property type="entry name" value="Pept_C14_caspase"/>
</dbReference>
<gene>
    <name evidence="3" type="ORF">CTHT_0013640</name>
</gene>
<sequence length="610" mass="68085">MNAQPDTAAYHALLIGINDYPDKPLKGCVSDVYYIKSHLEDTLGDAIQIHLLIAGIPAGQDLDLSAQNSALWPSYHNVISALRNITTQSKEGDCVYIHYSGHGTQDPEDGDLALVLLNENLGQPQIELLWTDVLANMVQAMVDKGLRVTLALDCCFSGGIFRGDGPEEGEILRFYPYDKVTRKRPASSHSRTCNSASTRPSAYRDLSALLNWQVDPNRHAILAACGANETAKEPKINGQNRGLFSYFLLDAMKKYGLSASHADIFSYLSGNVKASGVRRQNPWRAGNRNQAFFGRQLHRRTTESLITVLRDRDGTLELQAGHAHGICAGDEFSILPASVALQSSAQDSAIYKVLFARPLTFPVWIPRNLPAFEEWITALQQRSLQLSDFPQTPPAFEVALIQDGGYRILNGSSEELLILPSRAKPSISDVVNILEHLARYQLARTLVNQFPNPIFTQSYEVYMQLFGKRYEPGSELKVSNFSKISLVVRNLGNQPIYMVVLNFRHGWQVNNLFNATYNVILPRSEGRSSERTISFRAQVPDEVMEKGQNECKDVLRVMLTSRPTSFELLELDRLGEVKERLSKESSVRAGGDDEEEEIWSVEEFCICVSA</sequence>
<name>G0S1H7_CHATD</name>
<dbReference type="HOGENOM" id="CLU_016732_1_0_1"/>
<organism evidence="4">
    <name type="scientific">Chaetomium thermophilum (strain DSM 1495 / CBS 144.50 / IMI 039719)</name>
    <name type="common">Thermochaetoides thermophila</name>
    <dbReference type="NCBI Taxonomy" id="759272"/>
    <lineage>
        <taxon>Eukaryota</taxon>
        <taxon>Fungi</taxon>
        <taxon>Dikarya</taxon>
        <taxon>Ascomycota</taxon>
        <taxon>Pezizomycotina</taxon>
        <taxon>Sordariomycetes</taxon>
        <taxon>Sordariomycetidae</taxon>
        <taxon>Sordariales</taxon>
        <taxon>Chaetomiaceae</taxon>
        <taxon>Thermochaetoides</taxon>
    </lineage>
</organism>
<protein>
    <recommendedName>
        <fullName evidence="2">Peptidase C14 caspase domain-containing protein</fullName>
    </recommendedName>
</protein>
<dbReference type="PANTHER" id="PTHR48104:SF30">
    <property type="entry name" value="METACASPASE-1"/>
    <property type="match status" value="1"/>
</dbReference>
<accession>G0S1H7</accession>
<dbReference type="GO" id="GO:0004197">
    <property type="term" value="F:cysteine-type endopeptidase activity"/>
    <property type="evidence" value="ECO:0007669"/>
    <property type="project" value="InterPro"/>
</dbReference>
<evidence type="ECO:0000313" key="3">
    <source>
        <dbReference type="EMBL" id="EGS22887.1"/>
    </source>
</evidence>
<evidence type="ECO:0000259" key="2">
    <source>
        <dbReference type="Pfam" id="PF00656"/>
    </source>
</evidence>
<dbReference type="AlphaFoldDB" id="G0S1H7"/>
<dbReference type="GO" id="GO:0005737">
    <property type="term" value="C:cytoplasm"/>
    <property type="evidence" value="ECO:0007669"/>
    <property type="project" value="TreeGrafter"/>
</dbReference>
<dbReference type="Proteomes" id="UP000008066">
    <property type="component" value="Unassembled WGS sequence"/>
</dbReference>
<dbReference type="OMA" id="IHRHLCA"/>
<reference evidence="3 4" key="1">
    <citation type="journal article" date="2011" name="Cell">
        <title>Insight into structure and assembly of the nuclear pore complex by utilizing the genome of a eukaryotic thermophile.</title>
        <authorList>
            <person name="Amlacher S."/>
            <person name="Sarges P."/>
            <person name="Flemming D."/>
            <person name="van Noort V."/>
            <person name="Kunze R."/>
            <person name="Devos D.P."/>
            <person name="Arumugam M."/>
            <person name="Bork P."/>
            <person name="Hurt E."/>
        </authorList>
    </citation>
    <scope>NUCLEOTIDE SEQUENCE [LARGE SCALE GENOMIC DNA]</scope>
    <source>
        <strain evidence="4">DSM 1495 / CBS 144.50 / IMI 039719</strain>
    </source>
</reference>
<dbReference type="OrthoDB" id="4584361at2759"/>
<dbReference type="InterPro" id="IPR050452">
    <property type="entry name" value="Metacaspase"/>
</dbReference>
<dbReference type="KEGG" id="cthr:CTHT_0013640"/>
<feature type="domain" description="Peptidase C14 caspase" evidence="2">
    <location>
        <begin position="11"/>
        <end position="286"/>
    </location>
</feature>
<proteinExistence type="inferred from homology"/>
<dbReference type="Pfam" id="PF00656">
    <property type="entry name" value="Peptidase_C14"/>
    <property type="match status" value="1"/>
</dbReference>
<dbReference type="RefSeq" id="XP_006691879.1">
    <property type="nucleotide sequence ID" value="XM_006691816.1"/>
</dbReference>
<evidence type="ECO:0000313" key="4">
    <source>
        <dbReference type="Proteomes" id="UP000008066"/>
    </source>
</evidence>
<dbReference type="EMBL" id="GL988039">
    <property type="protein sequence ID" value="EGS22887.1"/>
    <property type="molecule type" value="Genomic_DNA"/>
</dbReference>
<comment type="similarity">
    <text evidence="1">Belongs to the peptidase C14B family.</text>
</comment>
<dbReference type="GO" id="GO:0006508">
    <property type="term" value="P:proteolysis"/>
    <property type="evidence" value="ECO:0007669"/>
    <property type="project" value="InterPro"/>
</dbReference>
<evidence type="ECO:0000256" key="1">
    <source>
        <dbReference type="ARBA" id="ARBA00009005"/>
    </source>
</evidence>